<reference evidence="3" key="1">
    <citation type="submission" date="2018-07" db="EMBL/GenBank/DDBJ databases">
        <authorList>
            <consortium name="GenomeTrakr network: Whole genome sequencing for foodborne pathogen traceback"/>
        </authorList>
    </citation>
    <scope>NUCLEOTIDE SEQUENCE [LARGE SCALE GENOMIC DNA]</scope>
    <source>
        <strain evidence="3">NC_WHO_S053</strain>
    </source>
</reference>
<dbReference type="AlphaFoldDB" id="A0A403FIC4"/>
<feature type="compositionally biased region" description="Basic and acidic residues" evidence="1">
    <location>
        <begin position="121"/>
        <end position="135"/>
    </location>
</feature>
<gene>
    <name evidence="3" type="primary">tolA</name>
    <name evidence="3" type="ORF">DTI44_15860</name>
</gene>
<sequence length="279" mass="30730">MKLSKWKLMALIIPAAWTSISYAYDWNDDVSNRINDLVIKAASEYQNHDYESYKADTEMAVDLFTTIEPQPQSSEEMKNRRTQGELEINKAVKETIAALAQRQADNERQYEDQLSKSQSMSKEDSENAMKAAEEKALAAKEAAEKKAAAAAMKANAAREKAEATSDVDEMLGEPGSGKNTPKTNTDSGGSMAEISAYTAQVSGLIRSKFPAWDTYKGKQCSVVIHTGPDGTLLGTDSYSGDNDLCNYLKEGLRTIDKFPRAPNQSVYSIIKDAPIDFRP</sequence>
<dbReference type="SUPFAM" id="SSF74653">
    <property type="entry name" value="TolA/TonB C-terminal domain"/>
    <property type="match status" value="1"/>
</dbReference>
<evidence type="ECO:0000256" key="2">
    <source>
        <dbReference type="SAM" id="SignalP"/>
    </source>
</evidence>
<keyword evidence="2" id="KW-0732">Signal</keyword>
<dbReference type="EMBL" id="RTTD01000033">
    <property type="protein sequence ID" value="MJY19816.1"/>
    <property type="molecule type" value="Genomic_DNA"/>
</dbReference>
<feature type="region of interest" description="Disordered" evidence="1">
    <location>
        <begin position="159"/>
        <end position="190"/>
    </location>
</feature>
<feature type="compositionally biased region" description="Basic and acidic residues" evidence="1">
    <location>
        <begin position="104"/>
        <end position="114"/>
    </location>
</feature>
<feature type="signal peptide" evidence="2">
    <location>
        <begin position="1"/>
        <end position="23"/>
    </location>
</feature>
<proteinExistence type="predicted"/>
<dbReference type="GO" id="GO:0019534">
    <property type="term" value="F:toxin transmembrane transporter activity"/>
    <property type="evidence" value="ECO:0007669"/>
    <property type="project" value="InterPro"/>
</dbReference>
<comment type="caution">
    <text evidence="3">The sequence shown here is derived from an EMBL/GenBank/DDBJ whole genome shotgun (WGS) entry which is preliminary data.</text>
</comment>
<feature type="region of interest" description="Disordered" evidence="1">
    <location>
        <begin position="102"/>
        <end position="135"/>
    </location>
</feature>
<dbReference type="Gene3D" id="3.30.1150.10">
    <property type="match status" value="1"/>
</dbReference>
<accession>A0A403FIC4</accession>
<protein>
    <submittedName>
        <fullName evidence="3">Cell envelope integrity protein TolA</fullName>
    </submittedName>
</protein>
<feature type="compositionally biased region" description="Polar residues" evidence="1">
    <location>
        <begin position="177"/>
        <end position="188"/>
    </location>
</feature>
<organism evidence="3">
    <name type="scientific">Salmonella enteritidis</name>
    <dbReference type="NCBI Taxonomy" id="149539"/>
    <lineage>
        <taxon>Bacteria</taxon>
        <taxon>Pseudomonadati</taxon>
        <taxon>Pseudomonadota</taxon>
        <taxon>Gammaproteobacteria</taxon>
        <taxon>Enterobacterales</taxon>
        <taxon>Enterobacteriaceae</taxon>
        <taxon>Salmonella</taxon>
    </lineage>
</organism>
<name>A0A403FIC4_SALEN</name>
<feature type="chain" id="PRO_5019043079" evidence="2">
    <location>
        <begin position="24"/>
        <end position="279"/>
    </location>
</feature>
<dbReference type="Proteomes" id="UP000839535">
    <property type="component" value="Unassembled WGS sequence"/>
</dbReference>
<evidence type="ECO:0000313" key="3">
    <source>
        <dbReference type="EMBL" id="MJY19816.1"/>
    </source>
</evidence>
<dbReference type="InterPro" id="IPR014161">
    <property type="entry name" value="Tol-Pal_TolA"/>
</dbReference>
<dbReference type="NCBIfam" id="TIGR02794">
    <property type="entry name" value="tolA_full"/>
    <property type="match status" value="1"/>
</dbReference>
<dbReference type="Pfam" id="PF06519">
    <property type="entry name" value="TolA"/>
    <property type="match status" value="1"/>
</dbReference>
<evidence type="ECO:0000256" key="1">
    <source>
        <dbReference type="SAM" id="MobiDB-lite"/>
    </source>
</evidence>
<dbReference type="GO" id="GO:0043213">
    <property type="term" value="P:bacteriocin transport"/>
    <property type="evidence" value="ECO:0007669"/>
    <property type="project" value="InterPro"/>
</dbReference>
<dbReference type="GO" id="GO:0016020">
    <property type="term" value="C:membrane"/>
    <property type="evidence" value="ECO:0007669"/>
    <property type="project" value="InterPro"/>
</dbReference>